<sequence length="450" mass="48702">MEPIGFRHPCYDEDAHHYFARMHVAVAPACNIRCKYCNRKYDCVSESRPGVVSKVLSPEQAFTSVEETLQTLPQLTVVGIAGPGDPLANPDATFTTFGLLNGRIPGLSLCLSTNGLRLAEFADEIAAAGINHVTVTVNAVDPEVGQHIYDWVADKGKIYRGLDAAKLLIGRQLEGIKAMAERGVACKINSVLIPGVNDDHLPAVAEKVKELGAFTHNIMPLIISPGSPYEKDGRKEPSPLRVLEVQEKCAEVLPIMRHCRQCRADAVGLLGEDTSVADKGKCNTSVKRVYTMEQREDKLKELDQLLEERRSAKSAVVHKPGSPSVRVAVATRGGGKVNVHFGHAKEFLIYEVAGKSIKLLGVRKVQAYCNGTADCSNPDGKRTILDDTATMLADCEILLCSGIGESPSKKLKDKGIVTVVRKGEIDELLLESVKFHQYFAGSCGGATTVS</sequence>
<organism evidence="1 2">
    <name type="scientific">Paenibacillus mesotrionivorans</name>
    <dbReference type="NCBI Taxonomy" id="3160968"/>
    <lineage>
        <taxon>Bacteria</taxon>
        <taxon>Bacillati</taxon>
        <taxon>Bacillota</taxon>
        <taxon>Bacilli</taxon>
        <taxon>Bacillales</taxon>
        <taxon>Paenibacillaceae</taxon>
        <taxon>Paenibacillus</taxon>
    </lineage>
</organism>
<gene>
    <name evidence="1" type="primary">nifB</name>
    <name evidence="1" type="ORF">ACI1P1_05160</name>
</gene>
<dbReference type="EMBL" id="JBJURJ010000003">
    <property type="protein sequence ID" value="MFM9327689.1"/>
    <property type="molecule type" value="Genomic_DNA"/>
</dbReference>
<dbReference type="Proteomes" id="UP001631969">
    <property type="component" value="Unassembled WGS sequence"/>
</dbReference>
<evidence type="ECO:0000313" key="2">
    <source>
        <dbReference type="Proteomes" id="UP001631969"/>
    </source>
</evidence>
<proteinExistence type="predicted"/>
<reference evidence="1" key="1">
    <citation type="submission" date="2024-12" db="EMBL/GenBank/DDBJ databases">
        <authorList>
            <person name="Wu N."/>
        </authorList>
    </citation>
    <scope>NUCLEOTIDE SEQUENCE</scope>
    <source>
        <strain evidence="1">P15</strain>
    </source>
</reference>
<accession>A0ACC7NWF7</accession>
<protein>
    <submittedName>
        <fullName evidence="1">Nitrogenase cofactor biosynthesis protein NifB</fullName>
    </submittedName>
</protein>
<comment type="caution">
    <text evidence="1">The sequence shown here is derived from an EMBL/GenBank/DDBJ whole genome shotgun (WGS) entry which is preliminary data.</text>
</comment>
<evidence type="ECO:0000313" key="1">
    <source>
        <dbReference type="EMBL" id="MFM9327689.1"/>
    </source>
</evidence>
<name>A0ACC7NWF7_9BACL</name>
<keyword evidence="2" id="KW-1185">Reference proteome</keyword>